<dbReference type="PRINTS" id="PR00036">
    <property type="entry name" value="HTHLACI"/>
</dbReference>
<feature type="domain" description="HTH lacI-type" evidence="4">
    <location>
        <begin position="5"/>
        <end position="59"/>
    </location>
</feature>
<dbReference type="Gene3D" id="3.40.50.2300">
    <property type="match status" value="2"/>
</dbReference>
<dbReference type="PANTHER" id="PTHR30146">
    <property type="entry name" value="LACI-RELATED TRANSCRIPTIONAL REPRESSOR"/>
    <property type="match status" value="1"/>
</dbReference>
<keyword evidence="1" id="KW-0805">Transcription regulation</keyword>
<evidence type="ECO:0000259" key="4">
    <source>
        <dbReference type="PROSITE" id="PS50932"/>
    </source>
</evidence>
<dbReference type="CDD" id="cd01392">
    <property type="entry name" value="HTH_LacI"/>
    <property type="match status" value="1"/>
</dbReference>
<keyword evidence="2 5" id="KW-0238">DNA-binding</keyword>
<dbReference type="GO" id="GO:0003677">
    <property type="term" value="F:DNA binding"/>
    <property type="evidence" value="ECO:0007669"/>
    <property type="project" value="UniProtKB-KW"/>
</dbReference>
<dbReference type="Pfam" id="PF00356">
    <property type="entry name" value="LacI"/>
    <property type="match status" value="1"/>
</dbReference>
<proteinExistence type="predicted"/>
<protein>
    <submittedName>
        <fullName evidence="5">LacI family DNA-binding transcriptional regulator</fullName>
    </submittedName>
</protein>
<dbReference type="Proteomes" id="UP001290861">
    <property type="component" value="Unassembled WGS sequence"/>
</dbReference>
<keyword evidence="6" id="KW-1185">Reference proteome</keyword>
<gene>
    <name evidence="5" type="ORF">P9H32_07725</name>
</gene>
<reference evidence="5 6" key="1">
    <citation type="journal article" date="2024" name="Appl. Environ. Microbiol.">
        <title>Pontiella agarivorans sp. nov., a novel marine anaerobic bacterium capable of degrading macroalgal polysaccharides and fixing nitrogen.</title>
        <authorList>
            <person name="Liu N."/>
            <person name="Kivenson V."/>
            <person name="Peng X."/>
            <person name="Cui Z."/>
            <person name="Lankiewicz T.S."/>
            <person name="Gosselin K.M."/>
            <person name="English C.J."/>
            <person name="Blair E.M."/>
            <person name="O'Malley M.A."/>
            <person name="Valentine D.L."/>
        </authorList>
    </citation>
    <scope>NUCLEOTIDE SEQUENCE [LARGE SCALE GENOMIC DNA]</scope>
    <source>
        <strain evidence="5 6">NLcol2</strain>
    </source>
</reference>
<evidence type="ECO:0000256" key="1">
    <source>
        <dbReference type="ARBA" id="ARBA00023015"/>
    </source>
</evidence>
<dbReference type="Pfam" id="PF13377">
    <property type="entry name" value="Peripla_BP_3"/>
    <property type="match status" value="1"/>
</dbReference>
<dbReference type="InterPro" id="IPR028082">
    <property type="entry name" value="Peripla_BP_I"/>
</dbReference>
<accession>A0ABU5MWE4</accession>
<dbReference type="NCBIfam" id="NF007075">
    <property type="entry name" value="PRK09526.1"/>
    <property type="match status" value="1"/>
</dbReference>
<dbReference type="Gene3D" id="1.10.260.40">
    <property type="entry name" value="lambda repressor-like DNA-binding domains"/>
    <property type="match status" value="1"/>
</dbReference>
<dbReference type="CDD" id="cd01574">
    <property type="entry name" value="PBP1_LacI"/>
    <property type="match status" value="1"/>
</dbReference>
<dbReference type="RefSeq" id="WP_322608313.1">
    <property type="nucleotide sequence ID" value="NZ_JARVCO010000010.1"/>
</dbReference>
<name>A0ABU5MWE4_9BACT</name>
<dbReference type="InterPro" id="IPR010982">
    <property type="entry name" value="Lambda_DNA-bd_dom_sf"/>
</dbReference>
<evidence type="ECO:0000256" key="2">
    <source>
        <dbReference type="ARBA" id="ARBA00023125"/>
    </source>
</evidence>
<dbReference type="SMART" id="SM00354">
    <property type="entry name" value="HTH_LACI"/>
    <property type="match status" value="1"/>
</dbReference>
<dbReference type="InterPro" id="IPR000843">
    <property type="entry name" value="HTH_LacI"/>
</dbReference>
<dbReference type="PANTHER" id="PTHR30146:SF153">
    <property type="entry name" value="LACTOSE OPERON REPRESSOR"/>
    <property type="match status" value="1"/>
</dbReference>
<keyword evidence="3" id="KW-0804">Transcription</keyword>
<comment type="caution">
    <text evidence="5">The sequence shown here is derived from an EMBL/GenBank/DDBJ whole genome shotgun (WGS) entry which is preliminary data.</text>
</comment>
<dbReference type="InterPro" id="IPR046335">
    <property type="entry name" value="LacI/GalR-like_sensor"/>
</dbReference>
<dbReference type="SUPFAM" id="SSF47413">
    <property type="entry name" value="lambda repressor-like DNA-binding domains"/>
    <property type="match status" value="1"/>
</dbReference>
<evidence type="ECO:0000313" key="6">
    <source>
        <dbReference type="Proteomes" id="UP001290861"/>
    </source>
</evidence>
<sequence length="354" mass="38403">MKNKVTFKDVAQLAGVSTQTVSRVTNNNGYVNEKTRAKVQAAIDKLGYVPNKSAQLMGRKKADVFGVITLDISFQGASRIVEGIRNESKKAGYAISLAVLDDEPDALENAVRDMKSQQVNAVLINAPVSREQAEQLVHKHAPLPFIFIDAPPDSQVDHVMTDHSAGGRIAAQLMIQQGRTRFAFLNGPEHSPAARLRRAAWLTVINESGATLIAEETGDWSARSGYQAGSALIAGGQAFDALLIANDQMALGALRACREHRIDVPRQTAVIGFDDTANSEFFCPPLTTIRQNFLEIGHQAVTEVLACMKDPEKEAVRVDVPVELIERQSTAPAESPADKAARLESLLSELKQVL</sequence>
<organism evidence="5 6">
    <name type="scientific">Pontiella agarivorans</name>
    <dbReference type="NCBI Taxonomy" id="3038953"/>
    <lineage>
        <taxon>Bacteria</taxon>
        <taxon>Pseudomonadati</taxon>
        <taxon>Kiritimatiellota</taxon>
        <taxon>Kiritimatiellia</taxon>
        <taxon>Kiritimatiellales</taxon>
        <taxon>Pontiellaceae</taxon>
        <taxon>Pontiella</taxon>
    </lineage>
</organism>
<dbReference type="EMBL" id="JARVCO010000010">
    <property type="protein sequence ID" value="MDZ8118514.1"/>
    <property type="molecule type" value="Genomic_DNA"/>
</dbReference>
<evidence type="ECO:0000256" key="3">
    <source>
        <dbReference type="ARBA" id="ARBA00023163"/>
    </source>
</evidence>
<dbReference type="PROSITE" id="PS50932">
    <property type="entry name" value="HTH_LACI_2"/>
    <property type="match status" value="1"/>
</dbReference>
<dbReference type="SUPFAM" id="SSF53822">
    <property type="entry name" value="Periplasmic binding protein-like I"/>
    <property type="match status" value="1"/>
</dbReference>
<evidence type="ECO:0000313" key="5">
    <source>
        <dbReference type="EMBL" id="MDZ8118514.1"/>
    </source>
</evidence>